<dbReference type="PANTHER" id="PTHR24409:SF295">
    <property type="entry name" value="AZ2-RELATED"/>
    <property type="match status" value="1"/>
</dbReference>
<dbReference type="GO" id="GO:0000977">
    <property type="term" value="F:RNA polymerase II transcription regulatory region sequence-specific DNA binding"/>
    <property type="evidence" value="ECO:0007669"/>
    <property type="project" value="TreeGrafter"/>
</dbReference>
<dbReference type="SUPFAM" id="SSF57667">
    <property type="entry name" value="beta-beta-alpha zinc fingers"/>
    <property type="match status" value="1"/>
</dbReference>
<dbReference type="Pfam" id="PF12874">
    <property type="entry name" value="zf-met"/>
    <property type="match status" value="1"/>
</dbReference>
<proteinExistence type="predicted"/>
<accession>A0A2G5SFR6</accession>
<evidence type="ECO:0000256" key="4">
    <source>
        <dbReference type="ARBA" id="ARBA00022833"/>
    </source>
</evidence>
<keyword evidence="8" id="KW-1185">Reference proteome</keyword>
<evidence type="ECO:0000259" key="6">
    <source>
        <dbReference type="PROSITE" id="PS50157"/>
    </source>
</evidence>
<feature type="domain" description="C2H2-type" evidence="6">
    <location>
        <begin position="52"/>
        <end position="80"/>
    </location>
</feature>
<evidence type="ECO:0000256" key="1">
    <source>
        <dbReference type="ARBA" id="ARBA00022723"/>
    </source>
</evidence>
<dbReference type="GO" id="GO:0000981">
    <property type="term" value="F:DNA-binding transcription factor activity, RNA polymerase II-specific"/>
    <property type="evidence" value="ECO:0007669"/>
    <property type="project" value="TreeGrafter"/>
</dbReference>
<evidence type="ECO:0000256" key="5">
    <source>
        <dbReference type="PROSITE-ProRule" id="PRU00042"/>
    </source>
</evidence>
<dbReference type="AlphaFoldDB" id="A0A2G5SFR6"/>
<dbReference type="OrthoDB" id="8823111at2759"/>
<dbReference type="STRING" id="1611254.A0A2G5SFR6"/>
<sequence length="179" mass="20151">MSLPLSDSEQESPVTEKNEEFPCLNCGQVYTSKRNLEYHQTTKQGRCAPKNFQCEFCDKKFASRGSWNTHRSSLHGAPKIFSELGLRLVATRQFSEKNYCDLCGKPYSGEKSLKWHMRSVHGVSSNIQKVSPLPKDSQNEKQCRDELDEFAAELVAYMKSLEDAKTTSLATSSPDGTTI</sequence>
<dbReference type="PANTHER" id="PTHR24409">
    <property type="entry name" value="ZINC FINGER PROTEIN 142"/>
    <property type="match status" value="1"/>
</dbReference>
<feature type="domain" description="C2H2-type" evidence="6">
    <location>
        <begin position="21"/>
        <end position="48"/>
    </location>
</feature>
<dbReference type="Gene3D" id="3.30.160.60">
    <property type="entry name" value="Classic Zinc Finger"/>
    <property type="match status" value="1"/>
</dbReference>
<dbReference type="Pfam" id="PF00096">
    <property type="entry name" value="zf-C2H2"/>
    <property type="match status" value="2"/>
</dbReference>
<protein>
    <recommendedName>
        <fullName evidence="6">C2H2-type domain-containing protein</fullName>
    </recommendedName>
</protein>
<evidence type="ECO:0000313" key="8">
    <source>
        <dbReference type="Proteomes" id="UP000230233"/>
    </source>
</evidence>
<keyword evidence="3 5" id="KW-0863">Zinc-finger</keyword>
<dbReference type="InterPro" id="IPR013087">
    <property type="entry name" value="Znf_C2H2_type"/>
</dbReference>
<organism evidence="7 8">
    <name type="scientific">Caenorhabditis nigoni</name>
    <dbReference type="NCBI Taxonomy" id="1611254"/>
    <lineage>
        <taxon>Eukaryota</taxon>
        <taxon>Metazoa</taxon>
        <taxon>Ecdysozoa</taxon>
        <taxon>Nematoda</taxon>
        <taxon>Chromadorea</taxon>
        <taxon>Rhabditida</taxon>
        <taxon>Rhabditina</taxon>
        <taxon>Rhabditomorpha</taxon>
        <taxon>Rhabditoidea</taxon>
        <taxon>Rhabditidae</taxon>
        <taxon>Peloderinae</taxon>
        <taxon>Caenorhabditis</taxon>
    </lineage>
</organism>
<dbReference type="InterPro" id="IPR036236">
    <property type="entry name" value="Znf_C2H2_sf"/>
</dbReference>
<keyword evidence="2" id="KW-0677">Repeat</keyword>
<dbReference type="Proteomes" id="UP000230233">
    <property type="component" value="Unassembled WGS sequence"/>
</dbReference>
<feature type="domain" description="C2H2-type" evidence="6">
    <location>
        <begin position="98"/>
        <end position="121"/>
    </location>
</feature>
<name>A0A2G5SFR6_9PELO</name>
<dbReference type="GO" id="GO:0008270">
    <property type="term" value="F:zinc ion binding"/>
    <property type="evidence" value="ECO:0007669"/>
    <property type="project" value="UniProtKB-KW"/>
</dbReference>
<evidence type="ECO:0000256" key="2">
    <source>
        <dbReference type="ARBA" id="ARBA00022737"/>
    </source>
</evidence>
<dbReference type="SMART" id="SM00355">
    <property type="entry name" value="ZnF_C2H2"/>
    <property type="match status" value="3"/>
</dbReference>
<keyword evidence="1" id="KW-0479">Metal-binding</keyword>
<evidence type="ECO:0000313" key="7">
    <source>
        <dbReference type="EMBL" id="PIC13792.1"/>
    </source>
</evidence>
<dbReference type="GO" id="GO:0005634">
    <property type="term" value="C:nucleus"/>
    <property type="evidence" value="ECO:0007669"/>
    <property type="project" value="TreeGrafter"/>
</dbReference>
<comment type="caution">
    <text evidence="7">The sequence shown here is derived from an EMBL/GenBank/DDBJ whole genome shotgun (WGS) entry which is preliminary data.</text>
</comment>
<evidence type="ECO:0000256" key="3">
    <source>
        <dbReference type="ARBA" id="ARBA00022771"/>
    </source>
</evidence>
<reference evidence="8" key="1">
    <citation type="submission" date="2017-10" db="EMBL/GenBank/DDBJ databases">
        <title>Rapid genome shrinkage in a self-fertile nematode reveals novel sperm competition proteins.</title>
        <authorList>
            <person name="Yin D."/>
            <person name="Schwarz E.M."/>
            <person name="Thomas C.G."/>
            <person name="Felde R.L."/>
            <person name="Korf I.F."/>
            <person name="Cutter A.D."/>
            <person name="Schartner C.M."/>
            <person name="Ralston E.J."/>
            <person name="Meyer B.J."/>
            <person name="Haag E.S."/>
        </authorList>
    </citation>
    <scope>NUCLEOTIDE SEQUENCE [LARGE SCALE GENOMIC DNA]</scope>
    <source>
        <strain evidence="8">JU1422</strain>
    </source>
</reference>
<keyword evidence="4" id="KW-0862">Zinc</keyword>
<gene>
    <name evidence="7" type="ORF">B9Z55_027412</name>
</gene>
<dbReference type="EMBL" id="PDUG01000010">
    <property type="protein sequence ID" value="PIC13792.1"/>
    <property type="molecule type" value="Genomic_DNA"/>
</dbReference>
<dbReference type="PROSITE" id="PS00028">
    <property type="entry name" value="ZINC_FINGER_C2H2_1"/>
    <property type="match status" value="2"/>
</dbReference>
<dbReference type="PROSITE" id="PS50157">
    <property type="entry name" value="ZINC_FINGER_C2H2_2"/>
    <property type="match status" value="3"/>
</dbReference>